<organism evidence="2">
    <name type="scientific">Treponema denticola H-22</name>
    <dbReference type="NCBI Taxonomy" id="999432"/>
    <lineage>
        <taxon>Bacteria</taxon>
        <taxon>Pseudomonadati</taxon>
        <taxon>Spirochaetota</taxon>
        <taxon>Spirochaetia</taxon>
        <taxon>Spirochaetales</taxon>
        <taxon>Treponemataceae</taxon>
        <taxon>Treponema</taxon>
    </lineage>
</organism>
<accession>A0A0E2EI10</accession>
<evidence type="ECO:0000256" key="1">
    <source>
        <dbReference type="SAM" id="Phobius"/>
    </source>
</evidence>
<comment type="caution">
    <text evidence="2">The sequence shown here is derived from an EMBL/GenBank/DDBJ whole genome shotgun (WGS) entry which is preliminary data.</text>
</comment>
<evidence type="ECO:0000313" key="2">
    <source>
        <dbReference type="EMBL" id="EMB33834.1"/>
    </source>
</evidence>
<evidence type="ECO:0008006" key="3">
    <source>
        <dbReference type="Google" id="ProtNLM"/>
    </source>
</evidence>
<dbReference type="PATRIC" id="fig|999432.5.peg.1264"/>
<dbReference type="RefSeq" id="WP_002667351.1">
    <property type="nucleotide sequence ID" value="NZ_CM001795.1"/>
</dbReference>
<feature type="transmembrane region" description="Helical" evidence="1">
    <location>
        <begin position="12"/>
        <end position="32"/>
    </location>
</feature>
<gene>
    <name evidence="2" type="ORF">HMPREF9726_01214</name>
</gene>
<dbReference type="AlphaFoldDB" id="A0A0E2EI10"/>
<dbReference type="Proteomes" id="UP000011705">
    <property type="component" value="Chromosome"/>
</dbReference>
<keyword evidence="1" id="KW-1133">Transmembrane helix</keyword>
<sequence>MKQEKDRIVKFFTLKLWLRISAIVIGGAIFYLNISSMKEGEYSIIALIFGTLFLVAGLFENSWYFNITKEQAIQKAGIFFFPKTKIINFSAIHSIEIETFKRPARFGTFTEVKMVLLDGKTIVIDNDKTKFLQKQLEEIAEVQDIIRRQNNKKAEDFFNAVAADILDPKE</sequence>
<protein>
    <recommendedName>
        <fullName evidence="3">DUF304 domain-containing protein</fullName>
    </recommendedName>
</protein>
<feature type="transmembrane region" description="Helical" evidence="1">
    <location>
        <begin position="44"/>
        <end position="65"/>
    </location>
</feature>
<keyword evidence="1" id="KW-0812">Transmembrane</keyword>
<dbReference type="HOGENOM" id="CLU_1577803_0_0_12"/>
<proteinExistence type="predicted"/>
<keyword evidence="1" id="KW-0472">Membrane</keyword>
<reference evidence="2" key="1">
    <citation type="submission" date="2012-01" db="EMBL/GenBank/DDBJ databases">
        <title>The Genome Sequence of Treponema denticola H-22.</title>
        <authorList>
            <consortium name="The Broad Institute Genome Sequencing Platform"/>
            <person name="Earl A."/>
            <person name="Ward D."/>
            <person name="Feldgarden M."/>
            <person name="Gevers D."/>
            <person name="Blanton J.M."/>
            <person name="Fenno C.J."/>
            <person name="Baranova O.V."/>
            <person name="Mathney J."/>
            <person name="Dewhirst F.E."/>
            <person name="Izard J."/>
            <person name="Young S.K."/>
            <person name="Zeng Q."/>
            <person name="Gargeya S."/>
            <person name="Fitzgerald M."/>
            <person name="Haas B."/>
            <person name="Abouelleil A."/>
            <person name="Alvarado L."/>
            <person name="Arachchi H.M."/>
            <person name="Berlin A."/>
            <person name="Chapman S.B."/>
            <person name="Gearin G."/>
            <person name="Goldberg J."/>
            <person name="Griggs A."/>
            <person name="Gujja S."/>
            <person name="Hansen M."/>
            <person name="Heiman D."/>
            <person name="Howarth C."/>
            <person name="Larimer J."/>
            <person name="Lui A."/>
            <person name="MacDonald P.J.P."/>
            <person name="McCowen C."/>
            <person name="Montmayeur A."/>
            <person name="Murphy C."/>
            <person name="Neiman D."/>
            <person name="Pearson M."/>
            <person name="Priest M."/>
            <person name="Roberts A."/>
            <person name="Saif S."/>
            <person name="Shea T."/>
            <person name="Sisk P."/>
            <person name="Stolte C."/>
            <person name="Sykes S."/>
            <person name="Wortman J."/>
            <person name="Nusbaum C."/>
            <person name="Birren B."/>
        </authorList>
    </citation>
    <scope>NUCLEOTIDE SEQUENCE [LARGE SCALE GENOMIC DNA]</scope>
    <source>
        <strain evidence="2">H-22</strain>
    </source>
</reference>
<name>A0A0E2EI10_TREDN</name>
<dbReference type="EMBL" id="AGDV01000010">
    <property type="protein sequence ID" value="EMB33834.1"/>
    <property type="molecule type" value="Genomic_DNA"/>
</dbReference>